<dbReference type="AlphaFoldDB" id="A0ABC9U0H5"/>
<proteinExistence type="predicted"/>
<comment type="caution">
    <text evidence="2">The sequence shown here is derived from an EMBL/GenBank/DDBJ whole genome shotgun (WGS) entry which is preliminary data.</text>
</comment>
<feature type="non-terminal residue" evidence="2">
    <location>
        <position position="61"/>
    </location>
</feature>
<evidence type="ECO:0000313" key="2">
    <source>
        <dbReference type="EMBL" id="ERI78587.1"/>
    </source>
</evidence>
<evidence type="ECO:0000313" key="3">
    <source>
        <dbReference type="Proteomes" id="UP000016491"/>
    </source>
</evidence>
<gene>
    <name evidence="2" type="ORF">CLOSYM_01428</name>
</gene>
<accession>A0ABC9U0H5</accession>
<dbReference type="Proteomes" id="UP000016491">
    <property type="component" value="Unassembled WGS sequence"/>
</dbReference>
<evidence type="ECO:0000256" key="1">
    <source>
        <dbReference type="SAM" id="MobiDB-lite"/>
    </source>
</evidence>
<sequence>MMLGSKGLLPQRQIVARPKDSARGIGPIGKVPLPIEGGDNQRLERTGSGLRKPPPESSVPG</sequence>
<organism evidence="2 3">
    <name type="scientific">[Clostridium] symbiosum ATCC 14940</name>
    <dbReference type="NCBI Taxonomy" id="411472"/>
    <lineage>
        <taxon>Bacteria</taxon>
        <taxon>Bacillati</taxon>
        <taxon>Bacillota</taxon>
        <taxon>Clostridia</taxon>
        <taxon>Lachnospirales</taxon>
        <taxon>Lachnospiraceae</taxon>
        <taxon>Otoolea</taxon>
    </lineage>
</organism>
<dbReference type="EMBL" id="AWSU01000116">
    <property type="protein sequence ID" value="ERI78587.1"/>
    <property type="molecule type" value="Genomic_DNA"/>
</dbReference>
<feature type="region of interest" description="Disordered" evidence="1">
    <location>
        <begin position="1"/>
        <end position="61"/>
    </location>
</feature>
<name>A0ABC9U0H5_CLOSY</name>
<reference evidence="2 3" key="1">
    <citation type="submission" date="2013-07" db="EMBL/GenBank/DDBJ databases">
        <authorList>
            <person name="Weinstock G."/>
            <person name="Sodergren E."/>
            <person name="Wylie T."/>
            <person name="Fulton L."/>
            <person name="Fulton R."/>
            <person name="Fronick C."/>
            <person name="O'Laughlin M."/>
            <person name="Godfrey J."/>
            <person name="Miner T."/>
            <person name="Herter B."/>
            <person name="Appelbaum E."/>
            <person name="Cordes M."/>
            <person name="Lek S."/>
            <person name="Wollam A."/>
            <person name="Pepin K.H."/>
            <person name="Palsikar V.B."/>
            <person name="Mitreva M."/>
            <person name="Wilson R.K."/>
        </authorList>
    </citation>
    <scope>NUCLEOTIDE SEQUENCE [LARGE SCALE GENOMIC DNA]</scope>
    <source>
        <strain evidence="2 3">ATCC 14940</strain>
    </source>
</reference>
<protein>
    <submittedName>
        <fullName evidence="2">Uncharacterized protein</fullName>
    </submittedName>
</protein>